<feature type="region of interest" description="Disordered" evidence="5">
    <location>
        <begin position="102"/>
        <end position="138"/>
    </location>
</feature>
<keyword evidence="1" id="KW-0479">Metal-binding</keyword>
<name>A0A7E4WBW8_PANRE</name>
<reference evidence="7" key="1">
    <citation type="journal article" date="2013" name="Genetics">
        <title>The draft genome and transcriptome of Panagrellus redivivus are shaped by the harsh demands of a free-living lifestyle.</title>
        <authorList>
            <person name="Srinivasan J."/>
            <person name="Dillman A.R."/>
            <person name="Macchietto M.G."/>
            <person name="Heikkinen L."/>
            <person name="Lakso M."/>
            <person name="Fracchia K.M."/>
            <person name="Antoshechkin I."/>
            <person name="Mortazavi A."/>
            <person name="Wong G."/>
            <person name="Sternberg P.W."/>
        </authorList>
    </citation>
    <scope>NUCLEOTIDE SEQUENCE [LARGE SCALE GENOMIC DNA]</scope>
    <source>
        <strain evidence="7">MT8872</strain>
    </source>
</reference>
<keyword evidence="3" id="KW-0862">Zinc</keyword>
<dbReference type="InterPro" id="IPR003656">
    <property type="entry name" value="Znf_BED"/>
</dbReference>
<evidence type="ECO:0000256" key="3">
    <source>
        <dbReference type="ARBA" id="ARBA00022833"/>
    </source>
</evidence>
<dbReference type="GO" id="GO:0008270">
    <property type="term" value="F:zinc ion binding"/>
    <property type="evidence" value="ECO:0007669"/>
    <property type="project" value="UniProtKB-KW"/>
</dbReference>
<evidence type="ECO:0000256" key="4">
    <source>
        <dbReference type="PROSITE-ProRule" id="PRU00027"/>
    </source>
</evidence>
<dbReference type="GO" id="GO:0003677">
    <property type="term" value="F:DNA binding"/>
    <property type="evidence" value="ECO:0007669"/>
    <property type="project" value="InterPro"/>
</dbReference>
<evidence type="ECO:0000259" key="6">
    <source>
        <dbReference type="PROSITE" id="PS50808"/>
    </source>
</evidence>
<evidence type="ECO:0000256" key="5">
    <source>
        <dbReference type="SAM" id="MobiDB-lite"/>
    </source>
</evidence>
<keyword evidence="2 4" id="KW-0863">Zinc-finger</keyword>
<dbReference type="AlphaFoldDB" id="A0A7E4WBW8"/>
<feature type="domain" description="BED-type" evidence="6">
    <location>
        <begin position="26"/>
        <end position="75"/>
    </location>
</feature>
<sequence>MSSSVALRGIADEMAATPPKRGMPKGKISAVYEHYEMTPLGKGKCRHCGTEFACPQAANLKKHLRSVHRAAFDEVEQHDEAIKAQRRYPHNHRPVASVTYAPLGPERHSVPSYSNMPYSVRPAPQKKKPEIKTGHPNFDLDEYLRTTFGHLGEAETDEPTNGNGKSNGWSDNGQDGGDSSGASVIVEDEIPRANENGNALIAELAQATASKLKKQPLMGGDRLSTRLDLLQKVVEQQALHIADVDARLAHLENSLKLLARGLPQYSD</sequence>
<dbReference type="Proteomes" id="UP000492821">
    <property type="component" value="Unassembled WGS sequence"/>
</dbReference>
<keyword evidence="7" id="KW-1185">Reference proteome</keyword>
<feature type="region of interest" description="Disordered" evidence="5">
    <location>
        <begin position="153"/>
        <end position="182"/>
    </location>
</feature>
<evidence type="ECO:0000256" key="1">
    <source>
        <dbReference type="ARBA" id="ARBA00022723"/>
    </source>
</evidence>
<proteinExistence type="predicted"/>
<dbReference type="WBParaSite" id="Pan_g9389.t2">
    <property type="protein sequence ID" value="Pan_g9389.t2"/>
    <property type="gene ID" value="Pan_g9389"/>
</dbReference>
<dbReference type="PROSITE" id="PS50808">
    <property type="entry name" value="ZF_BED"/>
    <property type="match status" value="1"/>
</dbReference>
<dbReference type="Pfam" id="PF02892">
    <property type="entry name" value="zf-BED"/>
    <property type="match status" value="1"/>
</dbReference>
<evidence type="ECO:0000313" key="7">
    <source>
        <dbReference type="Proteomes" id="UP000492821"/>
    </source>
</evidence>
<feature type="region of interest" description="Disordered" evidence="5">
    <location>
        <begin position="1"/>
        <end position="25"/>
    </location>
</feature>
<protein>
    <submittedName>
        <fullName evidence="8">BED-type domain-containing protein</fullName>
    </submittedName>
</protein>
<evidence type="ECO:0000313" key="8">
    <source>
        <dbReference type="WBParaSite" id="Pan_g9389.t2"/>
    </source>
</evidence>
<evidence type="ECO:0000256" key="2">
    <source>
        <dbReference type="ARBA" id="ARBA00022771"/>
    </source>
</evidence>
<dbReference type="SMART" id="SM00614">
    <property type="entry name" value="ZnF_BED"/>
    <property type="match status" value="1"/>
</dbReference>
<reference evidence="8" key="2">
    <citation type="submission" date="2020-10" db="UniProtKB">
        <authorList>
            <consortium name="WormBaseParasite"/>
        </authorList>
    </citation>
    <scope>IDENTIFICATION</scope>
</reference>
<organism evidence="7 8">
    <name type="scientific">Panagrellus redivivus</name>
    <name type="common">Microworm</name>
    <dbReference type="NCBI Taxonomy" id="6233"/>
    <lineage>
        <taxon>Eukaryota</taxon>
        <taxon>Metazoa</taxon>
        <taxon>Ecdysozoa</taxon>
        <taxon>Nematoda</taxon>
        <taxon>Chromadorea</taxon>
        <taxon>Rhabditida</taxon>
        <taxon>Tylenchina</taxon>
        <taxon>Panagrolaimomorpha</taxon>
        <taxon>Panagrolaimoidea</taxon>
        <taxon>Panagrolaimidae</taxon>
        <taxon>Panagrellus</taxon>
    </lineage>
</organism>
<accession>A0A7E4WBW8</accession>